<keyword evidence="2" id="KW-1185">Reference proteome</keyword>
<proteinExistence type="predicted"/>
<evidence type="ECO:0000313" key="2">
    <source>
        <dbReference type="Proteomes" id="UP000540506"/>
    </source>
</evidence>
<accession>A0A7W7R8H0</accession>
<dbReference type="RefSeq" id="WP_184941533.1">
    <property type="nucleotide sequence ID" value="NZ_JACHJV010000001.1"/>
</dbReference>
<comment type="caution">
    <text evidence="1">The sequence shown here is derived from an EMBL/GenBank/DDBJ whole genome shotgun (WGS) entry which is preliminary data.</text>
</comment>
<sequence>MDKDITRTVKALCETDDSTVSLVRSEVESRLSSGEFDWAGDLGLELAARIAAGEDQHGRCADVLYRTLHALAAHPEPESLRALLRVLASPHRGGLERAVSPRSLAAVAAGGRRIESIVSVVFDRESESAYVHEFSACLLHELVLVADGVDEHPALRSFADTLLAEGHPLAALPLRLLPEEHGLRRPPGAADDWTWTVPRLRADSLGLRALETTPSMHQRVDGIDATEIGLPASAEAIGAAAGHWLGQSNGKLAAQEFWLLDPVAEEDFPAVFGRLPLAPWPADQAPAKLYPSTPDLVFRLLLTTAVRAPAYGPGRHGAYGRLAAWQSLGGLTGSPAAAPPAQIAELVRRTSWFRVDTTSAWFYGIYWDLAVAALRPGGQEIAVLAATDTD</sequence>
<organism evidence="1 2">
    <name type="scientific">Kitasatospora kifunensis</name>
    <name type="common">Streptomyces kifunensis</name>
    <dbReference type="NCBI Taxonomy" id="58351"/>
    <lineage>
        <taxon>Bacteria</taxon>
        <taxon>Bacillati</taxon>
        <taxon>Actinomycetota</taxon>
        <taxon>Actinomycetes</taxon>
        <taxon>Kitasatosporales</taxon>
        <taxon>Streptomycetaceae</taxon>
        <taxon>Kitasatospora</taxon>
    </lineage>
</organism>
<reference evidence="1 2" key="1">
    <citation type="submission" date="2020-08" db="EMBL/GenBank/DDBJ databases">
        <title>Sequencing the genomes of 1000 actinobacteria strains.</title>
        <authorList>
            <person name="Klenk H.-P."/>
        </authorList>
    </citation>
    <scope>NUCLEOTIDE SEQUENCE [LARGE SCALE GENOMIC DNA]</scope>
    <source>
        <strain evidence="1 2">DSM 41654</strain>
    </source>
</reference>
<gene>
    <name evidence="1" type="ORF">FHR34_006341</name>
</gene>
<dbReference type="EMBL" id="JACHJV010000001">
    <property type="protein sequence ID" value="MBB4927348.1"/>
    <property type="molecule type" value="Genomic_DNA"/>
</dbReference>
<evidence type="ECO:0000313" key="1">
    <source>
        <dbReference type="EMBL" id="MBB4927348.1"/>
    </source>
</evidence>
<dbReference type="Pfam" id="PF19681">
    <property type="entry name" value="DUF6183"/>
    <property type="match status" value="1"/>
</dbReference>
<dbReference type="AlphaFoldDB" id="A0A7W7R8H0"/>
<protein>
    <submittedName>
        <fullName evidence="1">Uncharacterized protein</fullName>
    </submittedName>
</protein>
<name>A0A7W7R8H0_KITKI</name>
<dbReference type="InterPro" id="IPR045756">
    <property type="entry name" value="DUF6183"/>
</dbReference>
<dbReference type="Proteomes" id="UP000540506">
    <property type="component" value="Unassembled WGS sequence"/>
</dbReference>